<keyword evidence="3" id="KW-1185">Reference proteome</keyword>
<gene>
    <name evidence="2" type="primary">g6548</name>
    <name evidence="2" type="ORF">EsDP_00006548</name>
</gene>
<dbReference type="PANTHER" id="PTHR13622">
    <property type="entry name" value="THIAMIN PYROPHOSPHOKINASE"/>
    <property type="match status" value="1"/>
</dbReference>
<dbReference type="SUPFAM" id="SSF55811">
    <property type="entry name" value="Nudix"/>
    <property type="match status" value="1"/>
</dbReference>
<dbReference type="Pfam" id="PF00293">
    <property type="entry name" value="NUDIX"/>
    <property type="match status" value="1"/>
</dbReference>
<reference evidence="3" key="1">
    <citation type="submission" date="2024-06" db="EMBL/GenBank/DDBJ databases">
        <title>Draft Genome Sequences of Epichloe bromicola Strains Isolated from Elymus ciliaris.</title>
        <authorList>
            <consortium name="Epichloe bromicola genome sequencing consortium"/>
            <person name="Miura A."/>
            <person name="Imano S."/>
            <person name="Ashida A."/>
            <person name="Sato I."/>
            <person name="Chiba S."/>
            <person name="Tanaka A."/>
            <person name="Camagna M."/>
            <person name="Takemoto D."/>
        </authorList>
    </citation>
    <scope>NUCLEOTIDE SEQUENCE [LARGE SCALE GENOMIC DNA]</scope>
    <source>
        <strain evidence="3">DP</strain>
    </source>
</reference>
<name>A0ABQ0CXY1_9HYPO</name>
<evidence type="ECO:0000313" key="3">
    <source>
        <dbReference type="Proteomes" id="UP001562357"/>
    </source>
</evidence>
<dbReference type="PANTHER" id="PTHR13622:SF8">
    <property type="entry name" value="THIAMIN PYROPHOSPHOKINASE 1"/>
    <property type="match status" value="1"/>
</dbReference>
<dbReference type="CDD" id="cd03676">
    <property type="entry name" value="NUDIX_Tnr3_like"/>
    <property type="match status" value="1"/>
</dbReference>
<dbReference type="InterPro" id="IPR015797">
    <property type="entry name" value="NUDIX_hydrolase-like_dom_sf"/>
</dbReference>
<comment type="caution">
    <text evidence="2">The sequence shown here is derived from an EMBL/GenBank/DDBJ whole genome shotgun (WGS) entry which is preliminary data.</text>
</comment>
<evidence type="ECO:0000313" key="2">
    <source>
        <dbReference type="EMBL" id="GAB0138312.1"/>
    </source>
</evidence>
<feature type="domain" description="Nudix hydrolase" evidence="1">
    <location>
        <begin position="142"/>
        <end position="291"/>
    </location>
</feature>
<dbReference type="InterPro" id="IPR031804">
    <property type="entry name" value="DUF4743"/>
</dbReference>
<dbReference type="Pfam" id="PF15916">
    <property type="entry name" value="DUF4743"/>
    <property type="match status" value="1"/>
</dbReference>
<sequence>MKSNLNIVEDTDKFPYSYDNGETCTITRLPDGIYSLVWQDDKGVYTIGYLLERVLDRLEDVPESVRGPMEVSRRNKTVSLFLLDTEPERTTTAANLAAYWRSHETFKLLQGWRNELWPVYGRNGELLFSMERAAIGLLGTMQYGVHMTAYIEEPSAPNGMLIWVPKRAANKPTFPGMLDNTVAGGLMTDENPFECVIREADEEASLPEDVVRENACSAGMITYIYITDEKNVGEADFVYPECQWVYDLKLPARIIPQPKDGEVEQFTLCDVNQVKRELANGKFKDSCATVMLDFFIRHGIISRDNEPDFDAIRQRMHRVLPLPGPHQASWRRL</sequence>
<dbReference type="EMBL" id="BAAFGZ010000393">
    <property type="protein sequence ID" value="GAB0138312.1"/>
    <property type="molecule type" value="Genomic_DNA"/>
</dbReference>
<evidence type="ECO:0000259" key="1">
    <source>
        <dbReference type="PROSITE" id="PS51462"/>
    </source>
</evidence>
<dbReference type="PROSITE" id="PS51462">
    <property type="entry name" value="NUDIX"/>
    <property type="match status" value="1"/>
</dbReference>
<organism evidence="2 3">
    <name type="scientific">Epichloe bromicola</name>
    <dbReference type="NCBI Taxonomy" id="79588"/>
    <lineage>
        <taxon>Eukaryota</taxon>
        <taxon>Fungi</taxon>
        <taxon>Dikarya</taxon>
        <taxon>Ascomycota</taxon>
        <taxon>Pezizomycotina</taxon>
        <taxon>Sordariomycetes</taxon>
        <taxon>Hypocreomycetidae</taxon>
        <taxon>Hypocreales</taxon>
        <taxon>Clavicipitaceae</taxon>
        <taxon>Epichloe</taxon>
    </lineage>
</organism>
<accession>A0ABQ0CXY1</accession>
<dbReference type="InterPro" id="IPR000086">
    <property type="entry name" value="NUDIX_hydrolase_dom"/>
</dbReference>
<dbReference type="Proteomes" id="UP001562357">
    <property type="component" value="Unassembled WGS sequence"/>
</dbReference>
<protein>
    <recommendedName>
        <fullName evidence="1">Nudix hydrolase domain-containing protein</fullName>
    </recommendedName>
</protein>
<proteinExistence type="predicted"/>
<dbReference type="Gene3D" id="3.90.79.10">
    <property type="entry name" value="Nucleoside Triphosphate Pyrophosphohydrolase"/>
    <property type="match status" value="1"/>
</dbReference>